<evidence type="ECO:0000256" key="6">
    <source>
        <dbReference type="ARBA" id="ARBA00023125"/>
    </source>
</evidence>
<keyword evidence="6" id="KW-0238">DNA-binding</keyword>
<evidence type="ECO:0000256" key="8">
    <source>
        <dbReference type="ARBA" id="ARBA00023242"/>
    </source>
</evidence>
<dbReference type="SUPFAM" id="SSF140996">
    <property type="entry name" value="Hermes dimerisation domain"/>
    <property type="match status" value="1"/>
</dbReference>
<evidence type="ECO:0000256" key="3">
    <source>
        <dbReference type="ARBA" id="ARBA00022771"/>
    </source>
</evidence>
<dbReference type="VEuPathDB" id="VectorBase:PPAPM1_000212"/>
<dbReference type="Proteomes" id="UP000092462">
    <property type="component" value="Unassembled WGS sequence"/>
</dbReference>
<dbReference type="Gene3D" id="1.10.10.1070">
    <property type="entry name" value="Zinc finger, BED domain-containing"/>
    <property type="match status" value="1"/>
</dbReference>
<dbReference type="PANTHER" id="PTHR46481:SF10">
    <property type="entry name" value="ZINC FINGER BED DOMAIN-CONTAINING PROTEIN 39"/>
    <property type="match status" value="1"/>
</dbReference>
<evidence type="ECO:0000313" key="9">
    <source>
        <dbReference type="EnsemblMetazoa" id="PPAI007025-PA"/>
    </source>
</evidence>
<dbReference type="EMBL" id="AJVK01059312">
    <property type="status" value="NOT_ANNOTATED_CDS"/>
    <property type="molecule type" value="Genomic_DNA"/>
</dbReference>
<comment type="subcellular location">
    <subcellularLocation>
        <location evidence="1">Nucleus</location>
    </subcellularLocation>
</comment>
<dbReference type="PROSITE" id="PS50808">
    <property type="entry name" value="ZF_BED"/>
    <property type="match status" value="1"/>
</dbReference>
<keyword evidence="3" id="KW-0863">Zinc-finger</keyword>
<evidence type="ECO:0000256" key="1">
    <source>
        <dbReference type="ARBA" id="ARBA00004123"/>
    </source>
</evidence>
<evidence type="ECO:0000256" key="4">
    <source>
        <dbReference type="ARBA" id="ARBA00022833"/>
    </source>
</evidence>
<keyword evidence="2" id="KW-0479">Metal-binding</keyword>
<dbReference type="Pfam" id="PF05699">
    <property type="entry name" value="Dimer_Tnp_hAT"/>
    <property type="match status" value="1"/>
</dbReference>
<proteinExistence type="predicted"/>
<dbReference type="EnsemblMetazoa" id="PPAI007025-RA">
    <property type="protein sequence ID" value="PPAI007025-PA"/>
    <property type="gene ID" value="PPAI007025"/>
</dbReference>
<dbReference type="SUPFAM" id="SSF53098">
    <property type="entry name" value="Ribonuclease H-like"/>
    <property type="match status" value="1"/>
</dbReference>
<dbReference type="GO" id="GO:0008270">
    <property type="term" value="F:zinc ion binding"/>
    <property type="evidence" value="ECO:0007669"/>
    <property type="project" value="UniProtKB-KW"/>
</dbReference>
<keyword evidence="4" id="KW-0862">Zinc</keyword>
<dbReference type="InterPro" id="IPR008906">
    <property type="entry name" value="HATC_C_dom"/>
</dbReference>
<name>A0A1B0DG64_PHLPP</name>
<dbReference type="AlphaFoldDB" id="A0A1B0DG64"/>
<dbReference type="InterPro" id="IPR052035">
    <property type="entry name" value="ZnF_BED_domain_contain"/>
</dbReference>
<accession>A0A1B0DG64</accession>
<sequence>MDKQEVQRKVIQKAFKLVDAKSDKSSIWKKFKIIHDEKNNEVKNWVACGDCFKIYSFDSRKTGTSNLQRHTCSTASSGTKMITTYMIKKGVGDDISLPREDINKLTKSLCEFVVKDIRPMEAVSGEGLTSLLQTVYDMGVKNGKAIKIANAMPHATTVSRNITSLTQIVRNHLRALVCDISRTMKGAAITTDIWTDKYTNVSFMSLTFHYIADKKNQKRCLGVRPLSPEKKTGDYIKKEIIHALQNYKIHDWIDNLIFVTDRGTNIVNALKGYKRLNCFAHLLNNTVQHALNQTDGAKHLVEQCRKLVRYFKKSGLQSKLSKTLKQDVPTRWNSTCNMLISLSDVWDEVVEILEERDQHDRIEQICKKEVDAIVNFLQPFKDSSMEVEGEDYPTLHLPILWQIKLKKHLNVCTEDSTIIRTLKNEAAENLARTPDFHILYYAAVFLHPKLKNLTMLSKEEKLKTIQYIEDEIENFRDEDVDQEQEVMEISESKKSRLDTVSSFYEPSQLREIEKYKSILVGDDEDFSMLKWWDSQKNILPKLHKMANFIYSIPASSAPSERLFSTTGNIISDKRSSLDPEMI</sequence>
<dbReference type="VEuPathDB" id="VectorBase:PPAI007025"/>
<dbReference type="GO" id="GO:0003677">
    <property type="term" value="F:DNA binding"/>
    <property type="evidence" value="ECO:0007669"/>
    <property type="project" value="UniProtKB-KW"/>
</dbReference>
<dbReference type="InterPro" id="IPR012337">
    <property type="entry name" value="RNaseH-like_sf"/>
</dbReference>
<dbReference type="PANTHER" id="PTHR46481">
    <property type="entry name" value="ZINC FINGER BED DOMAIN-CONTAINING PROTEIN 4"/>
    <property type="match status" value="1"/>
</dbReference>
<keyword evidence="8" id="KW-0539">Nucleus</keyword>
<dbReference type="InterPro" id="IPR003656">
    <property type="entry name" value="Znf_BED"/>
</dbReference>
<protein>
    <submittedName>
        <fullName evidence="9">Uncharacterized protein</fullName>
    </submittedName>
</protein>
<reference evidence="9" key="1">
    <citation type="submission" date="2022-08" db="UniProtKB">
        <authorList>
            <consortium name="EnsemblMetazoa"/>
        </authorList>
    </citation>
    <scope>IDENTIFICATION</scope>
    <source>
        <strain evidence="9">Israel</strain>
    </source>
</reference>
<keyword evidence="10" id="KW-1185">Reference proteome</keyword>
<keyword evidence="5" id="KW-0805">Transcription regulation</keyword>
<evidence type="ECO:0000256" key="2">
    <source>
        <dbReference type="ARBA" id="ARBA00022723"/>
    </source>
</evidence>
<dbReference type="GO" id="GO:0046983">
    <property type="term" value="F:protein dimerization activity"/>
    <property type="evidence" value="ECO:0007669"/>
    <property type="project" value="InterPro"/>
</dbReference>
<keyword evidence="7" id="KW-0804">Transcription</keyword>
<evidence type="ECO:0000256" key="5">
    <source>
        <dbReference type="ARBA" id="ARBA00023015"/>
    </source>
</evidence>
<evidence type="ECO:0000313" key="10">
    <source>
        <dbReference type="Proteomes" id="UP000092462"/>
    </source>
</evidence>
<evidence type="ECO:0000256" key="7">
    <source>
        <dbReference type="ARBA" id="ARBA00023163"/>
    </source>
</evidence>
<organism evidence="9 10">
    <name type="scientific">Phlebotomus papatasi</name>
    <name type="common">Sandfly</name>
    <dbReference type="NCBI Taxonomy" id="29031"/>
    <lineage>
        <taxon>Eukaryota</taxon>
        <taxon>Metazoa</taxon>
        <taxon>Ecdysozoa</taxon>
        <taxon>Arthropoda</taxon>
        <taxon>Hexapoda</taxon>
        <taxon>Insecta</taxon>
        <taxon>Pterygota</taxon>
        <taxon>Neoptera</taxon>
        <taxon>Endopterygota</taxon>
        <taxon>Diptera</taxon>
        <taxon>Nematocera</taxon>
        <taxon>Psychodoidea</taxon>
        <taxon>Psychodidae</taxon>
        <taxon>Phlebotomus</taxon>
        <taxon>Phlebotomus</taxon>
    </lineage>
</organism>
<dbReference type="GO" id="GO:0005634">
    <property type="term" value="C:nucleus"/>
    <property type="evidence" value="ECO:0007669"/>
    <property type="project" value="UniProtKB-SubCell"/>
</dbReference>